<dbReference type="InterPro" id="IPR009937">
    <property type="entry name" value="Phage_holin_3_6"/>
</dbReference>
<sequence>MSDYQQPPSVANPPQSEAQDRAATNSVGELFGELTRDLSTLVRQEVELAKAEVRESATSAGKGAGMLAGAGVAGHFVLLFLSLGLMWALGSVMHLGWAAVIVAVLWGIAAAVLSAVGKKKLKEVKGLPQTAATVKKIPPTMKPGEETP</sequence>
<comment type="caution">
    <text evidence="3">The sequence shown here is derived from an EMBL/GenBank/DDBJ whole genome shotgun (WGS) entry which is preliminary data.</text>
</comment>
<dbReference type="EMBL" id="JBHDLJ010000015">
    <property type="protein sequence ID" value="MFB0835855.1"/>
    <property type="molecule type" value="Genomic_DNA"/>
</dbReference>
<keyword evidence="2" id="KW-1133">Transmembrane helix</keyword>
<organism evidence="3 4">
    <name type="scientific">Arthrobacter halodurans</name>
    <dbReference type="NCBI Taxonomy" id="516699"/>
    <lineage>
        <taxon>Bacteria</taxon>
        <taxon>Bacillati</taxon>
        <taxon>Actinomycetota</taxon>
        <taxon>Actinomycetes</taxon>
        <taxon>Micrococcales</taxon>
        <taxon>Micrococcaceae</taxon>
        <taxon>Arthrobacter</taxon>
    </lineage>
</organism>
<keyword evidence="4" id="KW-1185">Reference proteome</keyword>
<evidence type="ECO:0000256" key="2">
    <source>
        <dbReference type="SAM" id="Phobius"/>
    </source>
</evidence>
<accession>A0ABV4UT12</accession>
<keyword evidence="2" id="KW-0472">Membrane</keyword>
<evidence type="ECO:0000313" key="3">
    <source>
        <dbReference type="EMBL" id="MFB0835855.1"/>
    </source>
</evidence>
<evidence type="ECO:0000256" key="1">
    <source>
        <dbReference type="SAM" id="MobiDB-lite"/>
    </source>
</evidence>
<gene>
    <name evidence="3" type="ORF">ACETWP_14780</name>
</gene>
<feature type="transmembrane region" description="Helical" evidence="2">
    <location>
        <begin position="95"/>
        <end position="116"/>
    </location>
</feature>
<dbReference type="RefSeq" id="WP_373973031.1">
    <property type="nucleotide sequence ID" value="NZ_JBHDLJ010000015.1"/>
</dbReference>
<name>A0ABV4UT12_9MICC</name>
<feature type="region of interest" description="Disordered" evidence="1">
    <location>
        <begin position="1"/>
        <end position="22"/>
    </location>
</feature>
<proteinExistence type="predicted"/>
<dbReference type="Proteomes" id="UP001575652">
    <property type="component" value="Unassembled WGS sequence"/>
</dbReference>
<feature type="transmembrane region" description="Helical" evidence="2">
    <location>
        <begin position="64"/>
        <end position="89"/>
    </location>
</feature>
<keyword evidence="2" id="KW-0812">Transmembrane</keyword>
<dbReference type="Pfam" id="PF07332">
    <property type="entry name" value="Phage_holin_3_6"/>
    <property type="match status" value="1"/>
</dbReference>
<reference evidence="3 4" key="1">
    <citation type="submission" date="2024-09" db="EMBL/GenBank/DDBJ databases">
        <authorList>
            <person name="Salinas-Garcia M.A."/>
            <person name="Prieme A."/>
        </authorList>
    </citation>
    <scope>NUCLEOTIDE SEQUENCE [LARGE SCALE GENOMIC DNA]</scope>
    <source>
        <strain evidence="3 4">DSM 21081</strain>
    </source>
</reference>
<evidence type="ECO:0000313" key="4">
    <source>
        <dbReference type="Proteomes" id="UP001575652"/>
    </source>
</evidence>
<protein>
    <submittedName>
        <fullName evidence="3">Phage holin family protein</fullName>
    </submittedName>
</protein>